<dbReference type="SUPFAM" id="SSF50022">
    <property type="entry name" value="ISP domain"/>
    <property type="match status" value="1"/>
</dbReference>
<gene>
    <name evidence="8" type="ordered locus">FraEuI1c_5473</name>
</gene>
<evidence type="ECO:0000256" key="3">
    <source>
        <dbReference type="ARBA" id="ARBA00022723"/>
    </source>
</evidence>
<reference evidence="8 9" key="1">
    <citation type="submission" date="2010-10" db="EMBL/GenBank/DDBJ databases">
        <title>Complete sequence of Frankia sp. EuI1c.</title>
        <authorList>
            <consortium name="US DOE Joint Genome Institute"/>
            <person name="Lucas S."/>
            <person name="Copeland A."/>
            <person name="Lapidus A."/>
            <person name="Cheng J.-F."/>
            <person name="Bruce D."/>
            <person name="Goodwin L."/>
            <person name="Pitluck S."/>
            <person name="Chertkov O."/>
            <person name="Detter J.C."/>
            <person name="Han C."/>
            <person name="Tapia R."/>
            <person name="Land M."/>
            <person name="Hauser L."/>
            <person name="Jeffries C."/>
            <person name="Kyrpides N."/>
            <person name="Ivanova N."/>
            <person name="Mikhailova N."/>
            <person name="Beauchemin N."/>
            <person name="Sen A."/>
            <person name="Sur S.A."/>
            <person name="Gtari M."/>
            <person name="Wall L."/>
            <person name="Tisa L."/>
            <person name="Woyke T."/>
        </authorList>
    </citation>
    <scope>NUCLEOTIDE SEQUENCE [LARGE SCALE GENOMIC DNA]</scope>
    <source>
        <strain evidence="9">DSM 45817 / CECT 9037 / EuI1c</strain>
    </source>
</reference>
<sequence length="388" mass="44588">MNAEMQRELGRRTLDLIDRRTTDLAEHTMEEPLDGYRSPEQFERERRLVFSRYPMFVGLSGDLPEPESWLTFDATGTPMLLTRDDDGRVRAFLNMCQHRGVRVVEPGRGTARRFTCPFHAWSYSLEGKLVGLPGSEGFNDLRREDRGLIELPVQERHGLIFAAAHPDARFSLEEYFGGLDEHFASFGFESWHSIAATHRHPVATNWKVVWGTHCETYHFAQLHRATAGPLVYSNTSVADFYGDHALMTSTMRTVDRLREIPEEDWRPVDDGQINLNYRLFPNLSFSVVGDRLEIFTIYPGESLHETVALHYAYRRELPASDQEAKELEEAVRWACQTVVDKEDYEMATRAGLGLRSPFVPKTLVFGRNEPVMQHMARTLRRVLAEAPE</sequence>
<dbReference type="PANTHER" id="PTHR43756:SF5">
    <property type="entry name" value="CHOLINE MONOOXYGENASE, CHLOROPLASTIC"/>
    <property type="match status" value="1"/>
</dbReference>
<accession>E3JAX2</accession>
<dbReference type="InterPro" id="IPR017941">
    <property type="entry name" value="Rieske_2Fe-2S"/>
</dbReference>
<dbReference type="eggNOG" id="COG4638">
    <property type="taxonomic scope" value="Bacteria"/>
</dbReference>
<dbReference type="Gene3D" id="2.102.10.10">
    <property type="entry name" value="Rieske [2Fe-2S] iron-sulphur domain"/>
    <property type="match status" value="1"/>
</dbReference>
<feature type="domain" description="Rieske" evidence="7">
    <location>
        <begin position="54"/>
        <end position="162"/>
    </location>
</feature>
<evidence type="ECO:0000256" key="4">
    <source>
        <dbReference type="ARBA" id="ARBA00023002"/>
    </source>
</evidence>
<keyword evidence="6" id="KW-0411">Iron-sulfur</keyword>
<dbReference type="Gene3D" id="3.90.380.10">
    <property type="entry name" value="Naphthalene 1,2-dioxygenase Alpha Subunit, Chain A, domain 1"/>
    <property type="match status" value="2"/>
</dbReference>
<organism evidence="8 9">
    <name type="scientific">Pseudofrankia inefficax (strain DSM 45817 / CECT 9037 / DDB 130130 / EuI1c)</name>
    <name type="common">Frankia inefficax</name>
    <dbReference type="NCBI Taxonomy" id="298654"/>
    <lineage>
        <taxon>Bacteria</taxon>
        <taxon>Bacillati</taxon>
        <taxon>Actinomycetota</taxon>
        <taxon>Actinomycetes</taxon>
        <taxon>Frankiales</taxon>
        <taxon>Frankiaceae</taxon>
        <taxon>Pseudofrankia</taxon>
    </lineage>
</organism>
<dbReference type="OrthoDB" id="5243643at2"/>
<dbReference type="PANTHER" id="PTHR43756">
    <property type="entry name" value="CHOLINE MONOOXYGENASE, CHLOROPLASTIC"/>
    <property type="match status" value="1"/>
</dbReference>
<evidence type="ECO:0000259" key="7">
    <source>
        <dbReference type="PROSITE" id="PS51296"/>
    </source>
</evidence>
<dbReference type="STRING" id="298654.FraEuI1c_5473"/>
<dbReference type="HOGENOM" id="CLU_026244_3_2_11"/>
<keyword evidence="9" id="KW-1185">Reference proteome</keyword>
<keyword evidence="4" id="KW-0560">Oxidoreductase</keyword>
<dbReference type="GO" id="GO:0005506">
    <property type="term" value="F:iron ion binding"/>
    <property type="evidence" value="ECO:0007669"/>
    <property type="project" value="InterPro"/>
</dbReference>
<dbReference type="InterPro" id="IPR036922">
    <property type="entry name" value="Rieske_2Fe-2S_sf"/>
</dbReference>
<dbReference type="CDD" id="cd03469">
    <property type="entry name" value="Rieske_RO_Alpha_N"/>
    <property type="match status" value="1"/>
</dbReference>
<dbReference type="AlphaFoldDB" id="E3JAX2"/>
<dbReference type="InterPro" id="IPR001663">
    <property type="entry name" value="Rng_hydr_dOase-A"/>
</dbReference>
<keyword evidence="2" id="KW-0001">2Fe-2S</keyword>
<evidence type="ECO:0000313" key="9">
    <source>
        <dbReference type="Proteomes" id="UP000002484"/>
    </source>
</evidence>
<dbReference type="InParanoid" id="E3JAX2"/>
<keyword evidence="3" id="KW-0479">Metal-binding</keyword>
<dbReference type="KEGG" id="fri:FraEuI1c_5473"/>
<evidence type="ECO:0000256" key="6">
    <source>
        <dbReference type="ARBA" id="ARBA00023014"/>
    </source>
</evidence>
<protein>
    <submittedName>
        <fullName evidence="8">Rieske (2Fe-2S) iron-sulfur domain protein</fullName>
    </submittedName>
</protein>
<evidence type="ECO:0000256" key="2">
    <source>
        <dbReference type="ARBA" id="ARBA00022714"/>
    </source>
</evidence>
<comment type="cofactor">
    <cofactor evidence="1">
        <name>Fe cation</name>
        <dbReference type="ChEBI" id="CHEBI:24875"/>
    </cofactor>
</comment>
<dbReference type="EMBL" id="CP002299">
    <property type="protein sequence ID" value="ADP83460.1"/>
    <property type="molecule type" value="Genomic_DNA"/>
</dbReference>
<keyword evidence="5" id="KW-0408">Iron</keyword>
<evidence type="ECO:0000313" key="8">
    <source>
        <dbReference type="EMBL" id="ADP83460.1"/>
    </source>
</evidence>
<evidence type="ECO:0000256" key="1">
    <source>
        <dbReference type="ARBA" id="ARBA00001962"/>
    </source>
</evidence>
<dbReference type="InterPro" id="IPR015879">
    <property type="entry name" value="Ring_hydroxy_dOase_asu_C_dom"/>
</dbReference>
<dbReference type="PROSITE" id="PS51296">
    <property type="entry name" value="RIESKE"/>
    <property type="match status" value="1"/>
</dbReference>
<name>E3JAX2_PSEI1</name>
<evidence type="ECO:0000256" key="5">
    <source>
        <dbReference type="ARBA" id="ARBA00023004"/>
    </source>
</evidence>
<dbReference type="SUPFAM" id="SSF55961">
    <property type="entry name" value="Bet v1-like"/>
    <property type="match status" value="1"/>
</dbReference>
<proteinExistence type="predicted"/>
<dbReference type="GO" id="GO:0051537">
    <property type="term" value="F:2 iron, 2 sulfur cluster binding"/>
    <property type="evidence" value="ECO:0007669"/>
    <property type="project" value="UniProtKB-KW"/>
</dbReference>
<dbReference type="PRINTS" id="PR00090">
    <property type="entry name" value="RNGDIOXGNASE"/>
</dbReference>
<dbReference type="Proteomes" id="UP000002484">
    <property type="component" value="Chromosome"/>
</dbReference>
<dbReference type="GO" id="GO:0016705">
    <property type="term" value="F:oxidoreductase activity, acting on paired donors, with incorporation or reduction of molecular oxygen"/>
    <property type="evidence" value="ECO:0007669"/>
    <property type="project" value="UniProtKB-ARBA"/>
</dbReference>
<dbReference type="Pfam" id="PF00848">
    <property type="entry name" value="Ring_hydroxyl_A"/>
    <property type="match status" value="1"/>
</dbReference>
<dbReference type="GO" id="GO:0004497">
    <property type="term" value="F:monooxygenase activity"/>
    <property type="evidence" value="ECO:0007669"/>
    <property type="project" value="UniProtKB-ARBA"/>
</dbReference>
<dbReference type="Pfam" id="PF00355">
    <property type="entry name" value="Rieske"/>
    <property type="match status" value="1"/>
</dbReference>